<dbReference type="EMBL" id="FXSZ01000008">
    <property type="protein sequence ID" value="SMO73694.1"/>
    <property type="molecule type" value="Genomic_DNA"/>
</dbReference>
<sequence length="468" mass="52234">MRVHFISIGGSAMHNLAIALHKKGYHVTGSDDEVFEPSKTRLAKHGLLPESIGWDAQRINADLDAVILGMHARADNPELIRAQELGLKIYSYPEYIYEQSKDKTRVVIGGSHGKTSITAMILHVLQACKVDCDYLVGAQLAGFDTMVKVTAEAPVMIIEGDEYLSSPIDRRPKFHLYQANIALLSGIAWDHINVFPTFENYLEQFKLFLDTIQEGGSLVYCEKDAELKKLVESYNLSSKSSALSKSQKSRFTLLPYDLPEHIIDNGITKLITPFGEVSLSIFGEHNLMNLTGARLVCKQLGVADEDFYNAISSFKGASKRLELVDKNELVTVYKDFAHSPSKLKATTAAVKAQFPNRKLIACMELHTFSSLNKTFLNEYDGSMAIADEALVYFNHHTLEHKKLDPITEEQVKAAFNSPNVQVFTNSAKLQAYLLSKNWKNTNLLLMSSGNFDGVDFSELAQEVIERSK</sequence>
<evidence type="ECO:0000256" key="3">
    <source>
        <dbReference type="ARBA" id="ARBA00022741"/>
    </source>
</evidence>
<dbReference type="InterPro" id="IPR000713">
    <property type="entry name" value="Mur_ligase_N"/>
</dbReference>
<evidence type="ECO:0000313" key="13">
    <source>
        <dbReference type="Proteomes" id="UP000315971"/>
    </source>
</evidence>
<dbReference type="GO" id="GO:0071555">
    <property type="term" value="P:cell wall organization"/>
    <property type="evidence" value="ECO:0007669"/>
    <property type="project" value="UniProtKB-KW"/>
</dbReference>
<keyword evidence="6" id="KW-0573">Peptidoglycan synthesis</keyword>
<dbReference type="Gene3D" id="3.40.50.720">
    <property type="entry name" value="NAD(P)-binding Rossmann-like Domain"/>
    <property type="match status" value="1"/>
</dbReference>
<dbReference type="GO" id="GO:0008360">
    <property type="term" value="P:regulation of cell shape"/>
    <property type="evidence" value="ECO:0007669"/>
    <property type="project" value="UniProtKB-KW"/>
</dbReference>
<evidence type="ECO:0000259" key="10">
    <source>
        <dbReference type="Pfam" id="PF02875"/>
    </source>
</evidence>
<evidence type="ECO:0000313" key="12">
    <source>
        <dbReference type="EMBL" id="SMO73694.1"/>
    </source>
</evidence>
<dbReference type="GO" id="GO:0016881">
    <property type="term" value="F:acid-amino acid ligase activity"/>
    <property type="evidence" value="ECO:0007669"/>
    <property type="project" value="InterPro"/>
</dbReference>
<organism evidence="12 13">
    <name type="scientific">Solitalea koreensis</name>
    <dbReference type="NCBI Taxonomy" id="543615"/>
    <lineage>
        <taxon>Bacteria</taxon>
        <taxon>Pseudomonadati</taxon>
        <taxon>Bacteroidota</taxon>
        <taxon>Sphingobacteriia</taxon>
        <taxon>Sphingobacteriales</taxon>
        <taxon>Sphingobacteriaceae</taxon>
        <taxon>Solitalea</taxon>
    </lineage>
</organism>
<dbReference type="Pfam" id="PF08245">
    <property type="entry name" value="Mur_ligase_M"/>
    <property type="match status" value="1"/>
</dbReference>
<dbReference type="SUPFAM" id="SSF51984">
    <property type="entry name" value="MurCD N-terminal domain"/>
    <property type="match status" value="1"/>
</dbReference>
<dbReference type="AlphaFoldDB" id="A0A521DPR2"/>
<evidence type="ECO:0000259" key="9">
    <source>
        <dbReference type="Pfam" id="PF01225"/>
    </source>
</evidence>
<feature type="domain" description="Mur ligase N-terminal catalytic" evidence="9">
    <location>
        <begin position="3"/>
        <end position="101"/>
    </location>
</feature>
<dbReference type="InterPro" id="IPR036615">
    <property type="entry name" value="Mur_ligase_C_dom_sf"/>
</dbReference>
<name>A0A521DPR2_9SPHI</name>
<dbReference type="OrthoDB" id="9804126at2"/>
<dbReference type="InterPro" id="IPR004101">
    <property type="entry name" value="Mur_ligase_C"/>
</dbReference>
<keyword evidence="3" id="KW-0547">Nucleotide-binding</keyword>
<dbReference type="RefSeq" id="WP_142604334.1">
    <property type="nucleotide sequence ID" value="NZ_FXSZ01000008.1"/>
</dbReference>
<protein>
    <submittedName>
        <fullName evidence="12">UDP-N-acetylmuramate: L-alanyl-gamma-D-glutamyl-meso-diaminopimelate ligase</fullName>
    </submittedName>
</protein>
<dbReference type="Pfam" id="PF01225">
    <property type="entry name" value="Mur_ligase"/>
    <property type="match status" value="1"/>
</dbReference>
<evidence type="ECO:0000259" key="11">
    <source>
        <dbReference type="Pfam" id="PF08245"/>
    </source>
</evidence>
<feature type="domain" description="Mur ligase C-terminal" evidence="10">
    <location>
        <begin position="320"/>
        <end position="448"/>
    </location>
</feature>
<evidence type="ECO:0000256" key="2">
    <source>
        <dbReference type="ARBA" id="ARBA00022618"/>
    </source>
</evidence>
<dbReference type="GO" id="GO:0009252">
    <property type="term" value="P:peptidoglycan biosynthetic process"/>
    <property type="evidence" value="ECO:0007669"/>
    <property type="project" value="UniProtKB-KW"/>
</dbReference>
<evidence type="ECO:0000256" key="1">
    <source>
        <dbReference type="ARBA" id="ARBA00022598"/>
    </source>
</evidence>
<dbReference type="InterPro" id="IPR050061">
    <property type="entry name" value="MurCDEF_pg_biosynth"/>
</dbReference>
<evidence type="ECO:0000256" key="5">
    <source>
        <dbReference type="ARBA" id="ARBA00022960"/>
    </source>
</evidence>
<keyword evidence="8" id="KW-0961">Cell wall biogenesis/degradation</keyword>
<gene>
    <name evidence="12" type="ORF">SAMN06265350_10834</name>
</gene>
<evidence type="ECO:0000256" key="4">
    <source>
        <dbReference type="ARBA" id="ARBA00022840"/>
    </source>
</evidence>
<dbReference type="Gene3D" id="3.90.190.20">
    <property type="entry name" value="Mur ligase, C-terminal domain"/>
    <property type="match status" value="1"/>
</dbReference>
<dbReference type="PANTHER" id="PTHR43445:SF5">
    <property type="entry name" value="UDP-N-ACETYLMURAMATE--L-ALANYL-GAMMA-D-GLUTAMYL-MESO-2,6-DIAMINOHEPTANDIOATE LIGASE"/>
    <property type="match status" value="1"/>
</dbReference>
<keyword evidence="1 12" id="KW-0436">Ligase</keyword>
<dbReference type="SUPFAM" id="SSF53244">
    <property type="entry name" value="MurD-like peptide ligases, peptide-binding domain"/>
    <property type="match status" value="1"/>
</dbReference>
<dbReference type="GO" id="GO:0005524">
    <property type="term" value="F:ATP binding"/>
    <property type="evidence" value="ECO:0007669"/>
    <property type="project" value="UniProtKB-KW"/>
</dbReference>
<reference evidence="12 13" key="1">
    <citation type="submission" date="2017-05" db="EMBL/GenBank/DDBJ databases">
        <authorList>
            <person name="Varghese N."/>
            <person name="Submissions S."/>
        </authorList>
    </citation>
    <scope>NUCLEOTIDE SEQUENCE [LARGE SCALE GENOMIC DNA]</scope>
    <source>
        <strain evidence="12 13">DSM 21342</strain>
    </source>
</reference>
<evidence type="ECO:0000256" key="8">
    <source>
        <dbReference type="ARBA" id="ARBA00023316"/>
    </source>
</evidence>
<dbReference type="InterPro" id="IPR013221">
    <property type="entry name" value="Mur_ligase_cen"/>
</dbReference>
<dbReference type="GO" id="GO:0051301">
    <property type="term" value="P:cell division"/>
    <property type="evidence" value="ECO:0007669"/>
    <property type="project" value="UniProtKB-KW"/>
</dbReference>
<dbReference type="Gene3D" id="3.40.1190.10">
    <property type="entry name" value="Mur-like, catalytic domain"/>
    <property type="match status" value="1"/>
</dbReference>
<dbReference type="Proteomes" id="UP000315971">
    <property type="component" value="Unassembled WGS sequence"/>
</dbReference>
<dbReference type="PANTHER" id="PTHR43445">
    <property type="entry name" value="UDP-N-ACETYLMURAMATE--L-ALANINE LIGASE-RELATED"/>
    <property type="match status" value="1"/>
</dbReference>
<keyword evidence="13" id="KW-1185">Reference proteome</keyword>
<keyword evidence="5" id="KW-0133">Cell shape</keyword>
<accession>A0A521DPR2</accession>
<evidence type="ECO:0000256" key="7">
    <source>
        <dbReference type="ARBA" id="ARBA00023306"/>
    </source>
</evidence>
<dbReference type="Pfam" id="PF02875">
    <property type="entry name" value="Mur_ligase_C"/>
    <property type="match status" value="1"/>
</dbReference>
<feature type="domain" description="Mur ligase central" evidence="11">
    <location>
        <begin position="108"/>
        <end position="295"/>
    </location>
</feature>
<keyword evidence="7" id="KW-0131">Cell cycle</keyword>
<dbReference type="InterPro" id="IPR036565">
    <property type="entry name" value="Mur-like_cat_sf"/>
</dbReference>
<proteinExistence type="predicted"/>
<dbReference type="SUPFAM" id="SSF53623">
    <property type="entry name" value="MurD-like peptide ligases, catalytic domain"/>
    <property type="match status" value="1"/>
</dbReference>
<keyword evidence="2" id="KW-0132">Cell division</keyword>
<keyword evidence="4" id="KW-0067">ATP-binding</keyword>
<evidence type="ECO:0000256" key="6">
    <source>
        <dbReference type="ARBA" id="ARBA00022984"/>
    </source>
</evidence>